<dbReference type="RefSeq" id="WP_029708016.1">
    <property type="nucleotide sequence ID" value="NZ_CP019239.1"/>
</dbReference>
<dbReference type="PROSITE" id="PS50931">
    <property type="entry name" value="HTH_LYSR"/>
    <property type="match status" value="1"/>
</dbReference>
<dbReference type="Pfam" id="PF00126">
    <property type="entry name" value="HTH_1"/>
    <property type="match status" value="1"/>
</dbReference>
<dbReference type="STRING" id="1484693.RS694_00735"/>
<feature type="domain" description="HTH lysR-type" evidence="5">
    <location>
        <begin position="1"/>
        <end position="57"/>
    </location>
</feature>
<dbReference type="PANTHER" id="PTHR30537">
    <property type="entry name" value="HTH-TYPE TRANSCRIPTIONAL REGULATOR"/>
    <property type="match status" value="1"/>
</dbReference>
<accession>A0A1P8K5E2</accession>
<evidence type="ECO:0000259" key="5">
    <source>
        <dbReference type="PROSITE" id="PS50931"/>
    </source>
</evidence>
<keyword evidence="4" id="KW-0804">Transcription</keyword>
<evidence type="ECO:0000313" key="6">
    <source>
        <dbReference type="EMBL" id="APW41212.1"/>
    </source>
</evidence>
<evidence type="ECO:0000256" key="2">
    <source>
        <dbReference type="ARBA" id="ARBA00023015"/>
    </source>
</evidence>
<organism evidence="6 7">
    <name type="scientific">Rhodoferax saidenbachensis</name>
    <dbReference type="NCBI Taxonomy" id="1484693"/>
    <lineage>
        <taxon>Bacteria</taxon>
        <taxon>Pseudomonadati</taxon>
        <taxon>Pseudomonadota</taxon>
        <taxon>Betaproteobacteria</taxon>
        <taxon>Burkholderiales</taxon>
        <taxon>Comamonadaceae</taxon>
        <taxon>Rhodoferax</taxon>
    </lineage>
</organism>
<dbReference type="InterPro" id="IPR000847">
    <property type="entry name" value="LysR_HTH_N"/>
</dbReference>
<dbReference type="InterPro" id="IPR036390">
    <property type="entry name" value="WH_DNA-bd_sf"/>
</dbReference>
<evidence type="ECO:0000256" key="1">
    <source>
        <dbReference type="ARBA" id="ARBA00009437"/>
    </source>
</evidence>
<dbReference type="SUPFAM" id="SSF46785">
    <property type="entry name" value="Winged helix' DNA-binding domain"/>
    <property type="match status" value="1"/>
</dbReference>
<reference evidence="6 7" key="1">
    <citation type="submission" date="2017-01" db="EMBL/GenBank/DDBJ databases">
        <authorList>
            <person name="Mah S.A."/>
            <person name="Swanson W.J."/>
            <person name="Moy G.W."/>
            <person name="Vacquier V.D."/>
        </authorList>
    </citation>
    <scope>NUCLEOTIDE SEQUENCE [LARGE SCALE GENOMIC DNA]</scope>
    <source>
        <strain evidence="6 7">DSM 22694</strain>
    </source>
</reference>
<dbReference type="Gene3D" id="3.40.190.290">
    <property type="match status" value="1"/>
</dbReference>
<dbReference type="CDD" id="cd08422">
    <property type="entry name" value="PBP2_CrgA_like"/>
    <property type="match status" value="1"/>
</dbReference>
<dbReference type="Pfam" id="PF03466">
    <property type="entry name" value="LysR_substrate"/>
    <property type="match status" value="1"/>
</dbReference>
<dbReference type="Gene3D" id="1.10.10.10">
    <property type="entry name" value="Winged helix-like DNA-binding domain superfamily/Winged helix DNA-binding domain"/>
    <property type="match status" value="1"/>
</dbReference>
<keyword evidence="7" id="KW-1185">Reference proteome</keyword>
<dbReference type="InterPro" id="IPR036388">
    <property type="entry name" value="WH-like_DNA-bd_sf"/>
</dbReference>
<dbReference type="InterPro" id="IPR005119">
    <property type="entry name" value="LysR_subst-bd"/>
</dbReference>
<name>A0A1P8K5E2_9BURK</name>
<dbReference type="GO" id="GO:0003700">
    <property type="term" value="F:DNA-binding transcription factor activity"/>
    <property type="evidence" value="ECO:0007669"/>
    <property type="project" value="InterPro"/>
</dbReference>
<dbReference type="GO" id="GO:0043565">
    <property type="term" value="F:sequence-specific DNA binding"/>
    <property type="evidence" value="ECO:0007669"/>
    <property type="project" value="TreeGrafter"/>
</dbReference>
<dbReference type="PANTHER" id="PTHR30537:SF5">
    <property type="entry name" value="HTH-TYPE TRANSCRIPTIONAL ACTIVATOR TTDR-RELATED"/>
    <property type="match status" value="1"/>
</dbReference>
<comment type="similarity">
    <text evidence="1">Belongs to the LysR transcriptional regulatory family.</text>
</comment>
<dbReference type="EMBL" id="CP019239">
    <property type="protein sequence ID" value="APW41212.1"/>
    <property type="molecule type" value="Genomic_DNA"/>
</dbReference>
<dbReference type="AlphaFoldDB" id="A0A1P8K5E2"/>
<keyword evidence="2" id="KW-0805">Transcription regulation</keyword>
<proteinExistence type="inferred from homology"/>
<evidence type="ECO:0000256" key="3">
    <source>
        <dbReference type="ARBA" id="ARBA00023125"/>
    </source>
</evidence>
<dbReference type="SUPFAM" id="SSF53850">
    <property type="entry name" value="Periplasmic binding protein-like II"/>
    <property type="match status" value="1"/>
</dbReference>
<sequence length="314" mass="33481">MLDNIQAFLDVHKAGTFSAAAKLHNVAVSSVSRQVDALEQSLGVALFQRSSRRLLLTDAGEQFLPRAQLIVSEMVDAKAALLDAQAEPRGLLSITAPSVFWRMHIAPTVASFMQQYPLIELDLQLSDHWVDLAAQRADVAIRIGALPDSDLLATRLAPMLRVACASPAYLQAHGRPAKPEDLLHHSCLCLPSSPTGLWTFPGVNQGRPLAVHGRFRSGDVDALLEAAAAGLGVAHLASWLVYKKVAAGELVNLFPDSVAAAAAAAATTSQAPAIHAVRLKGRSHSAKAQLFIQHLKQAIGTPPYWDRATGALQS</sequence>
<dbReference type="KEGG" id="rsb:RS694_00735"/>
<keyword evidence="3" id="KW-0238">DNA-binding</keyword>
<dbReference type="InterPro" id="IPR058163">
    <property type="entry name" value="LysR-type_TF_proteobact-type"/>
</dbReference>
<gene>
    <name evidence="6" type="ORF">RS694_00735</name>
</gene>
<dbReference type="GO" id="GO:0006351">
    <property type="term" value="P:DNA-templated transcription"/>
    <property type="evidence" value="ECO:0007669"/>
    <property type="project" value="TreeGrafter"/>
</dbReference>
<protein>
    <submittedName>
        <fullName evidence="6">Transcriptional regulator</fullName>
    </submittedName>
</protein>
<evidence type="ECO:0000313" key="7">
    <source>
        <dbReference type="Proteomes" id="UP000186110"/>
    </source>
</evidence>
<evidence type="ECO:0000256" key="4">
    <source>
        <dbReference type="ARBA" id="ARBA00023163"/>
    </source>
</evidence>
<dbReference type="eggNOG" id="COG0583">
    <property type="taxonomic scope" value="Bacteria"/>
</dbReference>
<dbReference type="FunFam" id="1.10.10.10:FF:000001">
    <property type="entry name" value="LysR family transcriptional regulator"/>
    <property type="match status" value="1"/>
</dbReference>
<dbReference type="Proteomes" id="UP000186110">
    <property type="component" value="Chromosome"/>
</dbReference>